<comment type="function">
    <text evidence="5">A flexible structure which links the flagellar filament to the drive apparatus in the basal body.</text>
</comment>
<dbReference type="NCBIfam" id="TIGR03506">
    <property type="entry name" value="FlgEFG_subfam"/>
    <property type="match status" value="1"/>
</dbReference>
<protein>
    <recommendedName>
        <fullName evidence="3 5">Flagellar hook protein FlgE</fullName>
    </recommendedName>
</protein>
<dbReference type="Pfam" id="PF00460">
    <property type="entry name" value="Flg_bb_rod"/>
    <property type="match status" value="1"/>
</dbReference>
<comment type="similarity">
    <text evidence="2 5">Belongs to the flagella basal body rod proteins family.</text>
</comment>
<evidence type="ECO:0000256" key="3">
    <source>
        <dbReference type="ARBA" id="ARBA00019015"/>
    </source>
</evidence>
<organism evidence="10">
    <name type="scientific">bacterium 19GA11TI05</name>
    <dbReference type="NCBI Taxonomy" id="2920688"/>
    <lineage>
        <taxon>Bacteria</taxon>
    </lineage>
</organism>
<dbReference type="InterPro" id="IPR011491">
    <property type="entry name" value="FlgE_D2"/>
</dbReference>
<dbReference type="PANTHER" id="PTHR30435">
    <property type="entry name" value="FLAGELLAR PROTEIN"/>
    <property type="match status" value="1"/>
</dbReference>
<dbReference type="GO" id="GO:0005829">
    <property type="term" value="C:cytosol"/>
    <property type="evidence" value="ECO:0007669"/>
    <property type="project" value="TreeGrafter"/>
</dbReference>
<gene>
    <name evidence="10" type="primary">flgE</name>
    <name evidence="10" type="ORF">MRM81_07330</name>
</gene>
<reference evidence="10" key="1">
    <citation type="submission" date="2022-03" db="EMBL/GenBank/DDBJ databases">
        <title>Sea Food Isolates.</title>
        <authorList>
            <person name="Li c."/>
        </authorList>
    </citation>
    <scope>NUCLEOTIDE SEQUENCE</scope>
    <source>
        <strain evidence="10">19GA11TI05</strain>
    </source>
</reference>
<evidence type="ECO:0000313" key="10">
    <source>
        <dbReference type="EMBL" id="XAG66820.1"/>
    </source>
</evidence>
<dbReference type="GO" id="GO:0009424">
    <property type="term" value="C:bacterial-type flagellum hook"/>
    <property type="evidence" value="ECO:0007669"/>
    <property type="project" value="TreeGrafter"/>
</dbReference>
<dbReference type="GO" id="GO:0009425">
    <property type="term" value="C:bacterial-type flagellum basal body"/>
    <property type="evidence" value="ECO:0007669"/>
    <property type="project" value="UniProtKB-SubCell"/>
</dbReference>
<dbReference type="Pfam" id="PF06429">
    <property type="entry name" value="Flg_bbr_C"/>
    <property type="match status" value="1"/>
</dbReference>
<dbReference type="InterPro" id="IPR019776">
    <property type="entry name" value="Flagellar_basal_body_rod_CS"/>
</dbReference>
<dbReference type="InterPro" id="IPR010930">
    <property type="entry name" value="Flg_bb/hook_C_dom"/>
</dbReference>
<dbReference type="Pfam" id="PF07559">
    <property type="entry name" value="FlgE_D2"/>
    <property type="match status" value="1"/>
</dbReference>
<accession>A0AAU6TYC5</accession>
<name>A0AAU6TYC5_UNCXX</name>
<evidence type="ECO:0000256" key="4">
    <source>
        <dbReference type="ARBA" id="ARBA00023143"/>
    </source>
</evidence>
<dbReference type="PROSITE" id="PS00588">
    <property type="entry name" value="FLAGELLA_BB_ROD"/>
    <property type="match status" value="1"/>
</dbReference>
<dbReference type="InterPro" id="IPR020013">
    <property type="entry name" value="Flagellar_FlgE/F/G"/>
</dbReference>
<dbReference type="GO" id="GO:0071978">
    <property type="term" value="P:bacterial-type flagellum-dependent swarming motility"/>
    <property type="evidence" value="ECO:0007669"/>
    <property type="project" value="TreeGrafter"/>
</dbReference>
<dbReference type="Pfam" id="PF22692">
    <property type="entry name" value="LlgE_F_G_D1"/>
    <property type="match status" value="1"/>
</dbReference>
<evidence type="ECO:0000259" key="9">
    <source>
        <dbReference type="Pfam" id="PF22692"/>
    </source>
</evidence>
<dbReference type="Gene3D" id="2.60.98.20">
    <property type="entry name" value="Flagellar hook protein FlgE"/>
    <property type="match status" value="1"/>
</dbReference>
<evidence type="ECO:0000259" key="7">
    <source>
        <dbReference type="Pfam" id="PF06429"/>
    </source>
</evidence>
<dbReference type="SUPFAM" id="SSF117143">
    <property type="entry name" value="Flagellar hook protein flgE"/>
    <property type="match status" value="1"/>
</dbReference>
<dbReference type="NCBIfam" id="NF004238">
    <property type="entry name" value="PRK05682.1-1"/>
    <property type="match status" value="1"/>
</dbReference>
<keyword evidence="10" id="KW-0966">Cell projection</keyword>
<proteinExistence type="inferred from homology"/>
<evidence type="ECO:0000259" key="8">
    <source>
        <dbReference type="Pfam" id="PF07559"/>
    </source>
</evidence>
<dbReference type="AlphaFoldDB" id="A0AAU6TYC5"/>
<feature type="domain" description="Flagellar hook protein FlgE D2" evidence="8">
    <location>
        <begin position="160"/>
        <end position="353"/>
    </location>
</feature>
<dbReference type="EMBL" id="CP095362">
    <property type="protein sequence ID" value="XAG66820.1"/>
    <property type="molecule type" value="Genomic_DNA"/>
</dbReference>
<sequence length="472" mass="49538">MSFSQAVSGLNAASSGLDSIGNNIANSATNGFKGAHASFADMFAGSGVGLGVNVAAVSQNFKDGAITRTDRATDVAISGNGFFRLLDGNGDVVYSRDGEFHRDKSGNLVNNQGMMVTGFPAGQDAAGNVTIQTGGIPQVLNIPTDMMDAKASAKGELTINLNSDDKVPSVSTFDPNNPDSYNFSTTMTTYDSQGNTHEVAVYFIKTDNNKWTVKAKDGSDNTAVIQHLGNMEFDGNGKLLQMTAVDKNGLPIRDGGDPVLDPVTNQPVLDANGNPVLDGGKPVLDKDGNPVLDASGNPVLDGGKIIEVKINNFNFDFNGLNGANAGSITLDVGKTRQQKVTESSVSKIDVDGYQSGEYTSFKIENDGTITASYSNQQKRTVGKIGLSAFANNNGLASQGGNVWKATNASGNPMDGVPGTGQFGNLTGGAVEASNVDMSQELINMIVMQRNYQSNSQTIKTQDQMLQTLVNLR</sequence>
<evidence type="ECO:0000256" key="5">
    <source>
        <dbReference type="RuleBase" id="RU362116"/>
    </source>
</evidence>
<feature type="domain" description="Flagellar basal body rod protein N-terminal" evidence="6">
    <location>
        <begin position="6"/>
        <end position="33"/>
    </location>
</feature>
<dbReference type="PANTHER" id="PTHR30435:SF1">
    <property type="entry name" value="FLAGELLAR HOOK PROTEIN FLGE"/>
    <property type="match status" value="1"/>
</dbReference>
<comment type="subcellular location">
    <subcellularLocation>
        <location evidence="1 5">Bacterial flagellum basal body</location>
    </subcellularLocation>
</comment>
<dbReference type="InterPro" id="IPR053967">
    <property type="entry name" value="LlgE_F_G-like_D1"/>
</dbReference>
<keyword evidence="4 5" id="KW-0975">Bacterial flagellum</keyword>
<feature type="domain" description="Flagellar hook protein FlgE/F/G-like D1" evidence="9">
    <location>
        <begin position="76"/>
        <end position="158"/>
    </location>
</feature>
<evidence type="ECO:0000259" key="6">
    <source>
        <dbReference type="Pfam" id="PF00460"/>
    </source>
</evidence>
<feature type="domain" description="Flagellar basal-body/hook protein C-terminal" evidence="7">
    <location>
        <begin position="428"/>
        <end position="471"/>
    </location>
</feature>
<keyword evidence="10" id="KW-0282">Flagellum</keyword>
<evidence type="ECO:0000256" key="2">
    <source>
        <dbReference type="ARBA" id="ARBA00009677"/>
    </source>
</evidence>
<dbReference type="InterPro" id="IPR001444">
    <property type="entry name" value="Flag_bb_rod_N"/>
</dbReference>
<keyword evidence="10" id="KW-0969">Cilium</keyword>
<evidence type="ECO:0000256" key="1">
    <source>
        <dbReference type="ARBA" id="ARBA00004117"/>
    </source>
</evidence>
<dbReference type="InterPro" id="IPR037925">
    <property type="entry name" value="FlgE/F/G-like"/>
</dbReference>
<dbReference type="InterPro" id="IPR037058">
    <property type="entry name" value="Falgellar_hook_FlgE_sf"/>
</dbReference>